<accession>A2FH21</accession>
<comment type="cofactor">
    <cofactor evidence="1">
        <name>FMN</name>
        <dbReference type="ChEBI" id="CHEBI:58210"/>
    </cofactor>
</comment>
<keyword evidence="3" id="KW-0285">Flavoprotein</keyword>
<dbReference type="RefSeq" id="XP_001308719.1">
    <property type="nucleotide sequence ID" value="XM_001308718.1"/>
</dbReference>
<feature type="domain" description="Nitroreductase" evidence="6">
    <location>
        <begin position="6"/>
        <end position="161"/>
    </location>
</feature>
<dbReference type="SMR" id="A2FH21"/>
<sequence length="180" mass="19963">MSISQLKSRRTIRCYDPNYVIPKEDLEKIVDAAFNSPSAMNVQETDLVVVTNKEKLQKLNDAVFASLDEKSQQMYLGMQKQTHVKQEVLYDCSAVFLLVKNERASPAIQQLDSGILAMSVLMAAHDLGLGTVPLGTLIRPQTEEVLGLPPKSVLLGIGVGKPLSFEPHPKENLRKVTYIE</sequence>
<comment type="similarity">
    <text evidence="2">Belongs to the nitroreductase family.</text>
</comment>
<reference evidence="7" key="1">
    <citation type="submission" date="2006-10" db="EMBL/GenBank/DDBJ databases">
        <authorList>
            <person name="Amadeo P."/>
            <person name="Zhao Q."/>
            <person name="Wortman J."/>
            <person name="Fraser-Liggett C."/>
            <person name="Carlton J."/>
        </authorList>
    </citation>
    <scope>NUCLEOTIDE SEQUENCE</scope>
    <source>
        <strain evidence="7">G3</strain>
    </source>
</reference>
<evidence type="ECO:0000256" key="2">
    <source>
        <dbReference type="ARBA" id="ARBA00007118"/>
    </source>
</evidence>
<reference evidence="7" key="2">
    <citation type="journal article" date="2007" name="Science">
        <title>Draft genome sequence of the sexually transmitted pathogen Trichomonas vaginalis.</title>
        <authorList>
            <person name="Carlton J.M."/>
            <person name="Hirt R.P."/>
            <person name="Silva J.C."/>
            <person name="Delcher A.L."/>
            <person name="Schatz M."/>
            <person name="Zhao Q."/>
            <person name="Wortman J.R."/>
            <person name="Bidwell S.L."/>
            <person name="Alsmark U.C.M."/>
            <person name="Besteiro S."/>
            <person name="Sicheritz-Ponten T."/>
            <person name="Noel C.J."/>
            <person name="Dacks J.B."/>
            <person name="Foster P.G."/>
            <person name="Simillion C."/>
            <person name="Van de Peer Y."/>
            <person name="Miranda-Saavedra D."/>
            <person name="Barton G.J."/>
            <person name="Westrop G.D."/>
            <person name="Mueller S."/>
            <person name="Dessi D."/>
            <person name="Fiori P.L."/>
            <person name="Ren Q."/>
            <person name="Paulsen I."/>
            <person name="Zhang H."/>
            <person name="Bastida-Corcuera F.D."/>
            <person name="Simoes-Barbosa A."/>
            <person name="Brown M.T."/>
            <person name="Hayes R.D."/>
            <person name="Mukherjee M."/>
            <person name="Okumura C.Y."/>
            <person name="Schneider R."/>
            <person name="Smith A.J."/>
            <person name="Vanacova S."/>
            <person name="Villalvazo M."/>
            <person name="Haas B.J."/>
            <person name="Pertea M."/>
            <person name="Feldblyum T.V."/>
            <person name="Utterback T.R."/>
            <person name="Shu C.L."/>
            <person name="Osoegawa K."/>
            <person name="de Jong P.J."/>
            <person name="Hrdy I."/>
            <person name="Horvathova L."/>
            <person name="Zubacova Z."/>
            <person name="Dolezal P."/>
            <person name="Malik S.B."/>
            <person name="Logsdon J.M. Jr."/>
            <person name="Henze K."/>
            <person name="Gupta A."/>
            <person name="Wang C.C."/>
            <person name="Dunne R.L."/>
            <person name="Upcroft J.A."/>
            <person name="Upcroft P."/>
            <person name="White O."/>
            <person name="Salzberg S.L."/>
            <person name="Tang P."/>
            <person name="Chiu C.-H."/>
            <person name="Lee Y.-S."/>
            <person name="Embley T.M."/>
            <person name="Coombs G.H."/>
            <person name="Mottram J.C."/>
            <person name="Tachezy J."/>
            <person name="Fraser-Liggett C.M."/>
            <person name="Johnson P.J."/>
        </authorList>
    </citation>
    <scope>NUCLEOTIDE SEQUENCE [LARGE SCALE GENOMIC DNA]</scope>
    <source>
        <strain evidence="7">G3</strain>
    </source>
</reference>
<dbReference type="AlphaFoldDB" id="A2FH21"/>
<dbReference type="OrthoDB" id="41362at2759"/>
<evidence type="ECO:0000256" key="4">
    <source>
        <dbReference type="ARBA" id="ARBA00022643"/>
    </source>
</evidence>
<evidence type="ECO:0000313" key="7">
    <source>
        <dbReference type="EMBL" id="EAX95789.1"/>
    </source>
</evidence>
<organism evidence="7 8">
    <name type="scientific">Trichomonas vaginalis (strain ATCC PRA-98 / G3)</name>
    <dbReference type="NCBI Taxonomy" id="412133"/>
    <lineage>
        <taxon>Eukaryota</taxon>
        <taxon>Metamonada</taxon>
        <taxon>Parabasalia</taxon>
        <taxon>Trichomonadida</taxon>
        <taxon>Trichomonadidae</taxon>
        <taxon>Trichomonas</taxon>
    </lineage>
</organism>
<evidence type="ECO:0000313" key="8">
    <source>
        <dbReference type="Proteomes" id="UP000001542"/>
    </source>
</evidence>
<dbReference type="Pfam" id="PF00881">
    <property type="entry name" value="Nitroreductase"/>
    <property type="match status" value="1"/>
</dbReference>
<keyword evidence="4" id="KW-0288">FMN</keyword>
<evidence type="ECO:0000256" key="5">
    <source>
        <dbReference type="ARBA" id="ARBA00023002"/>
    </source>
</evidence>
<keyword evidence="8" id="KW-1185">Reference proteome</keyword>
<proteinExistence type="inferred from homology"/>
<protein>
    <submittedName>
        <fullName evidence="7">Nitroreductase family protein</fullName>
    </submittedName>
</protein>
<dbReference type="Proteomes" id="UP000001542">
    <property type="component" value="Unassembled WGS sequence"/>
</dbReference>
<dbReference type="PANTHER" id="PTHR43673:SF2">
    <property type="entry name" value="NITROREDUCTASE"/>
    <property type="match status" value="1"/>
</dbReference>
<gene>
    <name evidence="7" type="ORF">TVAG_354010</name>
</gene>
<dbReference type="PANTHER" id="PTHR43673">
    <property type="entry name" value="NAD(P)H NITROREDUCTASE YDGI-RELATED"/>
    <property type="match status" value="1"/>
</dbReference>
<dbReference type="SUPFAM" id="SSF55469">
    <property type="entry name" value="FMN-dependent nitroreductase-like"/>
    <property type="match status" value="1"/>
</dbReference>
<name>A2FH21_TRIV3</name>
<dbReference type="InterPro" id="IPR000415">
    <property type="entry name" value="Nitroreductase-like"/>
</dbReference>
<keyword evidence="5" id="KW-0560">Oxidoreductase</keyword>
<evidence type="ECO:0000259" key="6">
    <source>
        <dbReference type="Pfam" id="PF00881"/>
    </source>
</evidence>
<dbReference type="CDD" id="cd02062">
    <property type="entry name" value="Nitro_FMN_reductase"/>
    <property type="match status" value="1"/>
</dbReference>
<dbReference type="GO" id="GO:0016491">
    <property type="term" value="F:oxidoreductase activity"/>
    <property type="evidence" value="ECO:0007669"/>
    <property type="project" value="UniProtKB-KW"/>
</dbReference>
<evidence type="ECO:0000256" key="1">
    <source>
        <dbReference type="ARBA" id="ARBA00001917"/>
    </source>
</evidence>
<dbReference type="KEGG" id="tva:4753551"/>
<dbReference type="VEuPathDB" id="TrichDB:TVAG_354010"/>
<dbReference type="Gene3D" id="3.40.109.10">
    <property type="entry name" value="NADH Oxidase"/>
    <property type="match status" value="1"/>
</dbReference>
<dbReference type="InParanoid" id="A2FH21"/>
<evidence type="ECO:0000256" key="3">
    <source>
        <dbReference type="ARBA" id="ARBA00022630"/>
    </source>
</evidence>
<dbReference type="InterPro" id="IPR029479">
    <property type="entry name" value="Nitroreductase"/>
</dbReference>
<dbReference type="EMBL" id="DS113788">
    <property type="protein sequence ID" value="EAX95789.1"/>
    <property type="molecule type" value="Genomic_DNA"/>
</dbReference>
<dbReference type="VEuPathDB" id="TrichDB:TVAGG3_0427810"/>